<dbReference type="AlphaFoldDB" id="A0A0L0BW08"/>
<reference evidence="2 3" key="1">
    <citation type="journal article" date="2015" name="Nat. Commun.">
        <title>Lucilia cuprina genome unlocks parasitic fly biology to underpin future interventions.</title>
        <authorList>
            <person name="Anstead C.A."/>
            <person name="Korhonen P.K."/>
            <person name="Young N.D."/>
            <person name="Hall R.S."/>
            <person name="Jex A.R."/>
            <person name="Murali S.C."/>
            <person name="Hughes D.S."/>
            <person name="Lee S.F."/>
            <person name="Perry T."/>
            <person name="Stroehlein A.J."/>
            <person name="Ansell B.R."/>
            <person name="Breugelmans B."/>
            <person name="Hofmann A."/>
            <person name="Qu J."/>
            <person name="Dugan S."/>
            <person name="Lee S.L."/>
            <person name="Chao H."/>
            <person name="Dinh H."/>
            <person name="Han Y."/>
            <person name="Doddapaneni H.V."/>
            <person name="Worley K.C."/>
            <person name="Muzny D.M."/>
            <person name="Ioannidis P."/>
            <person name="Waterhouse R.M."/>
            <person name="Zdobnov E.M."/>
            <person name="James P.J."/>
            <person name="Bagnall N.H."/>
            <person name="Kotze A.C."/>
            <person name="Gibbs R.A."/>
            <person name="Richards S."/>
            <person name="Batterham P."/>
            <person name="Gasser R.B."/>
        </authorList>
    </citation>
    <scope>NUCLEOTIDE SEQUENCE [LARGE SCALE GENOMIC DNA]</scope>
    <source>
        <strain evidence="2 3">LS</strain>
        <tissue evidence="2">Full body</tissue>
    </source>
</reference>
<evidence type="ECO:0000313" key="3">
    <source>
        <dbReference type="Proteomes" id="UP000037069"/>
    </source>
</evidence>
<gene>
    <name evidence="2" type="ORF">FF38_11585</name>
</gene>
<accession>A0A0L0BW08</accession>
<feature type="compositionally biased region" description="Basic and acidic residues" evidence="1">
    <location>
        <begin position="1"/>
        <end position="10"/>
    </location>
</feature>
<keyword evidence="3" id="KW-1185">Reference proteome</keyword>
<evidence type="ECO:0000256" key="1">
    <source>
        <dbReference type="SAM" id="MobiDB-lite"/>
    </source>
</evidence>
<dbReference type="EMBL" id="JRES01001251">
    <property type="protein sequence ID" value="KNC24222.1"/>
    <property type="molecule type" value="Genomic_DNA"/>
</dbReference>
<name>A0A0L0BW08_LUCCU</name>
<organism evidence="2 3">
    <name type="scientific">Lucilia cuprina</name>
    <name type="common">Green bottle fly</name>
    <name type="synonym">Australian sheep blowfly</name>
    <dbReference type="NCBI Taxonomy" id="7375"/>
    <lineage>
        <taxon>Eukaryota</taxon>
        <taxon>Metazoa</taxon>
        <taxon>Ecdysozoa</taxon>
        <taxon>Arthropoda</taxon>
        <taxon>Hexapoda</taxon>
        <taxon>Insecta</taxon>
        <taxon>Pterygota</taxon>
        <taxon>Neoptera</taxon>
        <taxon>Endopterygota</taxon>
        <taxon>Diptera</taxon>
        <taxon>Brachycera</taxon>
        <taxon>Muscomorpha</taxon>
        <taxon>Oestroidea</taxon>
        <taxon>Calliphoridae</taxon>
        <taxon>Luciliinae</taxon>
        <taxon>Lucilia</taxon>
    </lineage>
</organism>
<comment type="caution">
    <text evidence="2">The sequence shown here is derived from an EMBL/GenBank/DDBJ whole genome shotgun (WGS) entry which is preliminary data.</text>
</comment>
<evidence type="ECO:0000313" key="2">
    <source>
        <dbReference type="EMBL" id="KNC24222.1"/>
    </source>
</evidence>
<feature type="non-terminal residue" evidence="2">
    <location>
        <position position="1"/>
    </location>
</feature>
<dbReference type="Proteomes" id="UP000037069">
    <property type="component" value="Unassembled WGS sequence"/>
</dbReference>
<feature type="region of interest" description="Disordered" evidence="1">
    <location>
        <begin position="196"/>
        <end position="247"/>
    </location>
</feature>
<protein>
    <submittedName>
        <fullName evidence="2">Uncharacterized protein</fullName>
    </submittedName>
</protein>
<feature type="compositionally biased region" description="Basic and acidic residues" evidence="1">
    <location>
        <begin position="19"/>
        <end position="38"/>
    </location>
</feature>
<proteinExistence type="predicted"/>
<feature type="compositionally biased region" description="Basic and acidic residues" evidence="1">
    <location>
        <begin position="63"/>
        <end position="77"/>
    </location>
</feature>
<feature type="region of interest" description="Disordered" evidence="1">
    <location>
        <begin position="1"/>
        <end position="184"/>
    </location>
</feature>
<feature type="compositionally biased region" description="Basic and acidic residues" evidence="1">
    <location>
        <begin position="211"/>
        <end position="225"/>
    </location>
</feature>
<feature type="compositionally biased region" description="Basic and acidic residues" evidence="1">
    <location>
        <begin position="174"/>
        <end position="184"/>
    </location>
</feature>
<sequence length="247" mass="25704">RAPHRGRADRAVLLLRQGSARDHRPSLGDRGAPRHREPAGAAPPALPRQDPAAAQDGGAHRIGRVDDVAVRPHREPARAPQQADGADRTGGPLRRAPRGREAAVGGDLDRTCGGAPDLRNVGGEQAPLRVEALARGGGRAGARSPVGGEGAEHDVGPGERALQRRPGAVGVGRVGEEAGAGDRHRLAARVEIRRLRHGDGRGRGGLRHGAGRVDDGERREGRVDRAAGGPRAHAEAGTVGRRRAAHD</sequence>
<feature type="non-terminal residue" evidence="2">
    <location>
        <position position="247"/>
    </location>
</feature>